<sequence length="121" mass="14059">MEYADIVLIFKEEKKAQMFLNELTKALWHAPCTHKLLSRIVEALFSLARIDTGLVFTIGGKDKRRRLQYERQSLVIGLVYRAQVRIDEEPKKLVYGVTDTFRELMHNCDCLAGESRMHESS</sequence>
<organism evidence="1 2">
    <name type="scientific">Clonorchis sinensis</name>
    <name type="common">Chinese liver fluke</name>
    <dbReference type="NCBI Taxonomy" id="79923"/>
    <lineage>
        <taxon>Eukaryota</taxon>
        <taxon>Metazoa</taxon>
        <taxon>Spiralia</taxon>
        <taxon>Lophotrochozoa</taxon>
        <taxon>Platyhelminthes</taxon>
        <taxon>Trematoda</taxon>
        <taxon>Digenea</taxon>
        <taxon>Opisthorchiida</taxon>
        <taxon>Opisthorchiata</taxon>
        <taxon>Opisthorchiidae</taxon>
        <taxon>Clonorchis</taxon>
    </lineage>
</organism>
<evidence type="ECO:0000313" key="2">
    <source>
        <dbReference type="Proteomes" id="UP000008909"/>
    </source>
</evidence>
<dbReference type="Proteomes" id="UP000008909">
    <property type="component" value="Unassembled WGS sequence"/>
</dbReference>
<evidence type="ECO:0000313" key="1">
    <source>
        <dbReference type="EMBL" id="GAA56889.1"/>
    </source>
</evidence>
<keyword evidence="2" id="KW-1185">Reference proteome</keyword>
<gene>
    <name evidence="1" type="ORF">CLF_111756</name>
</gene>
<accession>G7YVA9</accession>
<name>G7YVA9_CLOSI</name>
<dbReference type="AlphaFoldDB" id="G7YVA9"/>
<dbReference type="EMBL" id="DF144431">
    <property type="protein sequence ID" value="GAA56889.1"/>
    <property type="molecule type" value="Genomic_DNA"/>
</dbReference>
<proteinExistence type="predicted"/>
<reference key="2">
    <citation type="submission" date="2011-10" db="EMBL/GenBank/DDBJ databases">
        <title>The genome and transcriptome sequence of Clonorchis sinensis provide insights into the carcinogenic liver fluke.</title>
        <authorList>
            <person name="Wang X."/>
            <person name="Huang Y."/>
            <person name="Chen W."/>
            <person name="Liu H."/>
            <person name="Guo L."/>
            <person name="Chen Y."/>
            <person name="Luo F."/>
            <person name="Zhou W."/>
            <person name="Sun J."/>
            <person name="Mao Q."/>
            <person name="Liang P."/>
            <person name="Zhou C."/>
            <person name="Tian Y."/>
            <person name="Men J."/>
            <person name="Lv X."/>
            <person name="Huang L."/>
            <person name="Zhou J."/>
            <person name="Hu Y."/>
            <person name="Li R."/>
            <person name="Zhang F."/>
            <person name="Lei H."/>
            <person name="Li X."/>
            <person name="Hu X."/>
            <person name="Liang C."/>
            <person name="Xu J."/>
            <person name="Wu Z."/>
            <person name="Yu X."/>
        </authorList>
    </citation>
    <scope>NUCLEOTIDE SEQUENCE</scope>
    <source>
        <strain>Henan</strain>
    </source>
</reference>
<reference evidence="1" key="1">
    <citation type="journal article" date="2011" name="Genome Biol.">
        <title>The draft genome of the carcinogenic human liver fluke Clonorchis sinensis.</title>
        <authorList>
            <person name="Wang X."/>
            <person name="Chen W."/>
            <person name="Huang Y."/>
            <person name="Sun J."/>
            <person name="Men J."/>
            <person name="Liu H."/>
            <person name="Luo F."/>
            <person name="Guo L."/>
            <person name="Lv X."/>
            <person name="Deng C."/>
            <person name="Zhou C."/>
            <person name="Fan Y."/>
            <person name="Li X."/>
            <person name="Huang L."/>
            <person name="Hu Y."/>
            <person name="Liang C."/>
            <person name="Hu X."/>
            <person name="Xu J."/>
            <person name="Yu X."/>
        </authorList>
    </citation>
    <scope>NUCLEOTIDE SEQUENCE [LARGE SCALE GENOMIC DNA]</scope>
    <source>
        <strain evidence="1">Henan</strain>
    </source>
</reference>
<protein>
    <submittedName>
        <fullName evidence="1">Uncharacterized protein</fullName>
    </submittedName>
</protein>